<dbReference type="EMBL" id="JAURUR010000030">
    <property type="protein sequence ID" value="MDP9766481.1"/>
    <property type="molecule type" value="Genomic_DNA"/>
</dbReference>
<evidence type="ECO:0000313" key="1">
    <source>
        <dbReference type="EMBL" id="MDP9766481.1"/>
    </source>
</evidence>
<keyword evidence="2" id="KW-1185">Reference proteome</keyword>
<evidence type="ECO:0000313" key="2">
    <source>
        <dbReference type="Proteomes" id="UP001232163"/>
    </source>
</evidence>
<dbReference type="Proteomes" id="UP001232163">
    <property type="component" value="Unassembled WGS sequence"/>
</dbReference>
<protein>
    <submittedName>
        <fullName evidence="1">Uncharacterized protein</fullName>
    </submittedName>
</protein>
<sequence>MKRWLWALLAALLAVTALLGVLWSREARWSRADYCLETPGQVWGVAPVPAGATATCPASQTVRGEVRRGATRVEQYELSGWQPAPLLDALTAGGYAVLSRIPDDGIQEAAVLNGQGEQLTYVADRLDGNTLVTITARGEH</sequence>
<comment type="caution">
    <text evidence="1">The sequence shown here is derived from an EMBL/GenBank/DDBJ whole genome shotgun (WGS) entry which is preliminary data.</text>
</comment>
<accession>A0ABT9MJ53</accession>
<reference evidence="1 2" key="1">
    <citation type="submission" date="2023-07" db="EMBL/GenBank/DDBJ databases">
        <title>Genomic Encyclopedia of Type Strains, Phase IV (KMG-IV): sequencing the most valuable type-strain genomes for metagenomic binning, comparative biology and taxonomic classification.</title>
        <authorList>
            <person name="Goeker M."/>
        </authorList>
    </citation>
    <scope>NUCLEOTIDE SEQUENCE [LARGE SCALE GENOMIC DNA]</scope>
    <source>
        <strain evidence="1 2">NIO-1023</strain>
    </source>
</reference>
<dbReference type="RefSeq" id="WP_307469778.1">
    <property type="nucleotide sequence ID" value="NZ_JAURUR010000030.1"/>
</dbReference>
<organism evidence="1 2">
    <name type="scientific">Deinococcus enclensis</name>
    <dbReference type="NCBI Taxonomy" id="1049582"/>
    <lineage>
        <taxon>Bacteria</taxon>
        <taxon>Thermotogati</taxon>
        <taxon>Deinococcota</taxon>
        <taxon>Deinococci</taxon>
        <taxon>Deinococcales</taxon>
        <taxon>Deinococcaceae</taxon>
        <taxon>Deinococcus</taxon>
    </lineage>
</organism>
<name>A0ABT9MJ53_9DEIO</name>
<proteinExistence type="predicted"/>
<gene>
    <name evidence="1" type="ORF">QO006_003948</name>
</gene>